<dbReference type="Gene3D" id="1.20.1600.10">
    <property type="entry name" value="Outer membrane efflux proteins (OEP)"/>
    <property type="match status" value="1"/>
</dbReference>
<accession>A0A1G6VED4</accession>
<sequence>MRLLWTAFAVVAAWPALAAPAASELTLDDALDRVIQYHPELRGYAARTAALRAEVNLAGQAPPLRLAAELENAPGSGALAGVSGAELTISLAGVLERGGKLEARRALAASRLDALGVQRAATELDLLAEVARRYLEVAEWQDRAPLLQAELEARRDIARAARDRFQRGAEPETSALAADSAVIAIELEIEARAQAEAAAWQRLALLWGETDSDAIPDLASLPTQTPALPSPAALRALLQRTPELRAFADQQRLAEAQLRLARTAASFDLDWQLGLRRLQDGRDTALVAGVSLPLGSARRAQPGMAAADAALAALDSAHAAEALRLEALALAALDQATRHSARADGLERRVLPAQQRAADSAARAYRSGALSWLEWASLQNALLATRMDLLAARAEAQRALIELQRLTAEPFGAAANAGDAR</sequence>
<feature type="signal peptide" evidence="2">
    <location>
        <begin position="1"/>
        <end position="18"/>
    </location>
</feature>
<dbReference type="PANTHER" id="PTHR30203">
    <property type="entry name" value="OUTER MEMBRANE CATION EFFLUX PROTEIN"/>
    <property type="match status" value="1"/>
</dbReference>
<dbReference type="RefSeq" id="WP_091241026.1">
    <property type="nucleotide sequence ID" value="NZ_FNAG01000003.1"/>
</dbReference>
<keyword evidence="4" id="KW-1185">Reference proteome</keyword>
<dbReference type="Proteomes" id="UP000199603">
    <property type="component" value="Unassembled WGS sequence"/>
</dbReference>
<feature type="chain" id="PRO_5011758183" evidence="2">
    <location>
        <begin position="19"/>
        <end position="421"/>
    </location>
</feature>
<reference evidence="3" key="1">
    <citation type="submission" date="2016-10" db="EMBL/GenBank/DDBJ databases">
        <authorList>
            <person name="de Groot N.N."/>
        </authorList>
    </citation>
    <scope>NUCLEOTIDE SEQUENCE [LARGE SCALE GENOMIC DNA]</scope>
    <source>
        <strain evidence="3">DSM 16957</strain>
    </source>
</reference>
<evidence type="ECO:0000256" key="2">
    <source>
        <dbReference type="SAM" id="SignalP"/>
    </source>
</evidence>
<evidence type="ECO:0000313" key="3">
    <source>
        <dbReference type="EMBL" id="SDD52050.1"/>
    </source>
</evidence>
<dbReference type="InterPro" id="IPR010131">
    <property type="entry name" value="MdtP/NodT-like"/>
</dbReference>
<name>A0A1G6VED4_9GAMM</name>
<evidence type="ECO:0000256" key="1">
    <source>
        <dbReference type="ARBA" id="ARBA00007613"/>
    </source>
</evidence>
<dbReference type="Pfam" id="PF02321">
    <property type="entry name" value="OEP"/>
    <property type="match status" value="1"/>
</dbReference>
<evidence type="ECO:0000313" key="4">
    <source>
        <dbReference type="Proteomes" id="UP000199603"/>
    </source>
</evidence>
<gene>
    <name evidence="3" type="ORF">SAMN04488509_10343</name>
</gene>
<dbReference type="GO" id="GO:0015562">
    <property type="term" value="F:efflux transmembrane transporter activity"/>
    <property type="evidence" value="ECO:0007669"/>
    <property type="project" value="InterPro"/>
</dbReference>
<keyword evidence="2" id="KW-0732">Signal</keyword>
<dbReference type="PANTHER" id="PTHR30203:SF24">
    <property type="entry name" value="BLR4935 PROTEIN"/>
    <property type="match status" value="1"/>
</dbReference>
<protein>
    <submittedName>
        <fullName evidence="3">Outer membrane protein, cobalt-zinc-cadmium efflux system</fullName>
    </submittedName>
</protein>
<proteinExistence type="inferred from homology"/>
<dbReference type="AlphaFoldDB" id="A0A1G6VED4"/>
<organism evidence="3 4">
    <name type="scientific">Aquimonas voraii</name>
    <dbReference type="NCBI Taxonomy" id="265719"/>
    <lineage>
        <taxon>Bacteria</taxon>
        <taxon>Pseudomonadati</taxon>
        <taxon>Pseudomonadota</taxon>
        <taxon>Gammaproteobacteria</taxon>
        <taxon>Lysobacterales</taxon>
        <taxon>Lysobacteraceae</taxon>
        <taxon>Aquimonas</taxon>
    </lineage>
</organism>
<dbReference type="OrthoDB" id="9791261at2"/>
<dbReference type="EMBL" id="FNAG01000003">
    <property type="protein sequence ID" value="SDD52050.1"/>
    <property type="molecule type" value="Genomic_DNA"/>
</dbReference>
<dbReference type="InterPro" id="IPR003423">
    <property type="entry name" value="OMP_efflux"/>
</dbReference>
<comment type="similarity">
    <text evidence="1">Belongs to the outer membrane factor (OMF) (TC 1.B.17) family.</text>
</comment>
<dbReference type="SUPFAM" id="SSF56954">
    <property type="entry name" value="Outer membrane efflux proteins (OEP)"/>
    <property type="match status" value="1"/>
</dbReference>
<dbReference type="STRING" id="265719.SAMN04488509_10343"/>